<protein>
    <recommendedName>
        <fullName evidence="1">Reverse transcriptase domain-containing protein</fullName>
    </recommendedName>
</protein>
<dbReference type="InterPro" id="IPR000477">
    <property type="entry name" value="RT_dom"/>
</dbReference>
<dbReference type="EMBL" id="KE132350">
    <property type="protein sequence ID" value="EPB65077.1"/>
    <property type="molecule type" value="Genomic_DNA"/>
</dbReference>
<sequence>MVFIDYCKAFDSVEHHAVWRSLLEQGIEQQYARLEELLLQLHDNVQTILSNDHSTDQKRSPSRRSNQSEFFSAVLESVIRKCSWDGQGININGRVLNHLRFADDFVVLTHTPQETEQMIQQLNEEGKKAGLHLNIAKTKVMRNRFADPSPIRLGQAILENTDE</sequence>
<evidence type="ECO:0000313" key="3">
    <source>
        <dbReference type="Proteomes" id="UP000054495"/>
    </source>
</evidence>
<accession>A0A0D6LB72</accession>
<dbReference type="Pfam" id="PF00078">
    <property type="entry name" value="RVT_1"/>
    <property type="match status" value="1"/>
</dbReference>
<dbReference type="AlphaFoldDB" id="A0A0D6LB72"/>
<name>A0A0D6LB72_9BILA</name>
<dbReference type="PANTHER" id="PTHR47027:SF20">
    <property type="entry name" value="REVERSE TRANSCRIPTASE-LIKE PROTEIN WITH RNA-DIRECTED DNA POLYMERASE DOMAIN"/>
    <property type="match status" value="1"/>
</dbReference>
<evidence type="ECO:0000259" key="1">
    <source>
        <dbReference type="PROSITE" id="PS50878"/>
    </source>
</evidence>
<proteinExistence type="predicted"/>
<dbReference type="PANTHER" id="PTHR47027">
    <property type="entry name" value="REVERSE TRANSCRIPTASE DOMAIN-CONTAINING PROTEIN"/>
    <property type="match status" value="1"/>
</dbReference>
<feature type="non-terminal residue" evidence="2">
    <location>
        <position position="163"/>
    </location>
</feature>
<dbReference type="Proteomes" id="UP000054495">
    <property type="component" value="Unassembled WGS sequence"/>
</dbReference>
<keyword evidence="3" id="KW-1185">Reference proteome</keyword>
<gene>
    <name evidence="2" type="ORF">ANCCEY_15861</name>
</gene>
<organism evidence="2 3">
    <name type="scientific">Ancylostoma ceylanicum</name>
    <dbReference type="NCBI Taxonomy" id="53326"/>
    <lineage>
        <taxon>Eukaryota</taxon>
        <taxon>Metazoa</taxon>
        <taxon>Ecdysozoa</taxon>
        <taxon>Nematoda</taxon>
        <taxon>Chromadorea</taxon>
        <taxon>Rhabditida</taxon>
        <taxon>Rhabditina</taxon>
        <taxon>Rhabditomorpha</taxon>
        <taxon>Strongyloidea</taxon>
        <taxon>Ancylostomatidae</taxon>
        <taxon>Ancylostomatinae</taxon>
        <taxon>Ancylostoma</taxon>
    </lineage>
</organism>
<feature type="domain" description="Reverse transcriptase" evidence="1">
    <location>
        <begin position="1"/>
        <end position="157"/>
    </location>
</feature>
<evidence type="ECO:0000313" key="2">
    <source>
        <dbReference type="EMBL" id="EPB65077.1"/>
    </source>
</evidence>
<reference evidence="2 3" key="1">
    <citation type="submission" date="2013-05" db="EMBL/GenBank/DDBJ databases">
        <title>Draft genome of the parasitic nematode Anyclostoma ceylanicum.</title>
        <authorList>
            <person name="Mitreva M."/>
        </authorList>
    </citation>
    <scope>NUCLEOTIDE SEQUENCE [LARGE SCALE GENOMIC DNA]</scope>
</reference>
<dbReference type="PROSITE" id="PS50878">
    <property type="entry name" value="RT_POL"/>
    <property type="match status" value="1"/>
</dbReference>